<dbReference type="GO" id="GO:0003676">
    <property type="term" value="F:nucleic acid binding"/>
    <property type="evidence" value="ECO:0007669"/>
    <property type="project" value="InterPro"/>
</dbReference>
<organism evidence="4">
    <name type="scientific">uncultured Sulfurovum sp</name>
    <dbReference type="NCBI Taxonomy" id="269237"/>
    <lineage>
        <taxon>Bacteria</taxon>
        <taxon>Pseudomonadati</taxon>
        <taxon>Campylobacterota</taxon>
        <taxon>Epsilonproteobacteria</taxon>
        <taxon>Campylobacterales</taxon>
        <taxon>Sulfurovaceae</taxon>
        <taxon>Sulfurovum</taxon>
        <taxon>environmental samples</taxon>
    </lineage>
</organism>
<evidence type="ECO:0000256" key="1">
    <source>
        <dbReference type="ARBA" id="ARBA00022723"/>
    </source>
</evidence>
<reference evidence="4" key="1">
    <citation type="submission" date="2020-01" db="EMBL/GenBank/DDBJ databases">
        <authorList>
            <person name="Meier V. D."/>
            <person name="Meier V D."/>
        </authorList>
    </citation>
    <scope>NUCLEOTIDE SEQUENCE</scope>
    <source>
        <strain evidence="4">HLG_WM_MAG_05</strain>
    </source>
</reference>
<dbReference type="AlphaFoldDB" id="A0A6S6TCC4"/>
<dbReference type="InterPro" id="IPR014905">
    <property type="entry name" value="HIRAN"/>
</dbReference>
<gene>
    <name evidence="4" type="ORF">HELGO_WM45767</name>
</gene>
<evidence type="ECO:0000313" key="4">
    <source>
        <dbReference type="EMBL" id="CAA6820921.1"/>
    </source>
</evidence>
<feature type="domain" description="HIRAN" evidence="3">
    <location>
        <begin position="124"/>
        <end position="226"/>
    </location>
</feature>
<evidence type="ECO:0000259" key="3">
    <source>
        <dbReference type="SMART" id="SM00910"/>
    </source>
</evidence>
<dbReference type="Gene3D" id="3.30.70.2330">
    <property type="match status" value="1"/>
</dbReference>
<protein>
    <recommendedName>
        <fullName evidence="3">HIRAN domain-containing protein</fullName>
    </recommendedName>
</protein>
<keyword evidence="1" id="KW-0479">Metal-binding</keyword>
<dbReference type="GO" id="GO:0008270">
    <property type="term" value="F:zinc ion binding"/>
    <property type="evidence" value="ECO:0007669"/>
    <property type="project" value="InterPro"/>
</dbReference>
<accession>A0A6S6TCC4</accession>
<keyword evidence="2" id="KW-0378">Hydrolase</keyword>
<name>A0A6S6TCC4_9BACT</name>
<evidence type="ECO:0000256" key="2">
    <source>
        <dbReference type="ARBA" id="ARBA00022801"/>
    </source>
</evidence>
<dbReference type="EMBL" id="CACVAU010000061">
    <property type="protein sequence ID" value="CAA6820921.1"/>
    <property type="molecule type" value="Genomic_DNA"/>
</dbReference>
<sequence length="244" mass="28970">MKYELILSWKNPKDNMWIPVGRLIFEGNHYAFYYTYGAKNINNFKPFEKMDDISKTYESEELFPLFKNRLLQKSRPEYGEYLEWLDMSEKEMHPMEELSLTGGVRATDSLQLFPLPVKSNGEYKVKFFTHGMRYLASHYRIRASKLKEGDTLYLMKDIQNEYDEDALVLRTEDPHEIIGYCPKNYVKDFNFLIDRNRIGDVSIKVVKNNVNAPSQLRLLCEFRTKWIDGFIPSEHKDFQKITTL</sequence>
<dbReference type="Pfam" id="PF08797">
    <property type="entry name" value="HIRAN"/>
    <property type="match status" value="1"/>
</dbReference>
<dbReference type="SMART" id="SM00910">
    <property type="entry name" value="HIRAN"/>
    <property type="match status" value="1"/>
</dbReference>
<dbReference type="GO" id="GO:0016818">
    <property type="term" value="F:hydrolase activity, acting on acid anhydrides, in phosphorus-containing anhydrides"/>
    <property type="evidence" value="ECO:0007669"/>
    <property type="project" value="InterPro"/>
</dbReference>
<proteinExistence type="predicted"/>